<reference evidence="1 2" key="1">
    <citation type="submission" date="2015-01" db="EMBL/GenBank/DDBJ databases">
        <title>Evolution of Trichinella species and genotypes.</title>
        <authorList>
            <person name="Korhonen P.K."/>
            <person name="Edoardo P."/>
            <person name="Giuseppe L.R."/>
            <person name="Gasser R.B."/>
        </authorList>
    </citation>
    <scope>NUCLEOTIDE SEQUENCE [LARGE SCALE GENOMIC DNA]</scope>
    <source>
        <strain evidence="1">ISS141</strain>
    </source>
</reference>
<comment type="caution">
    <text evidence="1">The sequence shown here is derived from an EMBL/GenBank/DDBJ whole genome shotgun (WGS) entry which is preliminary data.</text>
</comment>
<evidence type="ECO:0000313" key="2">
    <source>
        <dbReference type="Proteomes" id="UP000054815"/>
    </source>
</evidence>
<accession>A0A0V0YI06</accession>
<sequence length="93" mass="10963">MTDVYIPSWTSGRWHNAEAAVNHGRVAMPQGQWPEKARFERRQVELSKEAFFISQKQLAICISLNTKRNLIKQRHDGQLLTNGHFYYEYVRLT</sequence>
<dbReference type="AlphaFoldDB" id="A0A0V0YI06"/>
<gene>
    <name evidence="1" type="ORF">T4E_1703</name>
</gene>
<proteinExistence type="predicted"/>
<name>A0A0V0YI06_TRIPS</name>
<organism evidence="1 2">
    <name type="scientific">Trichinella pseudospiralis</name>
    <name type="common">Parasitic roundworm</name>
    <dbReference type="NCBI Taxonomy" id="6337"/>
    <lineage>
        <taxon>Eukaryota</taxon>
        <taxon>Metazoa</taxon>
        <taxon>Ecdysozoa</taxon>
        <taxon>Nematoda</taxon>
        <taxon>Enoplea</taxon>
        <taxon>Dorylaimia</taxon>
        <taxon>Trichinellida</taxon>
        <taxon>Trichinellidae</taxon>
        <taxon>Trichinella</taxon>
    </lineage>
</organism>
<dbReference type="EMBL" id="JYDU01000011">
    <property type="protein sequence ID" value="KRX99982.1"/>
    <property type="molecule type" value="Genomic_DNA"/>
</dbReference>
<dbReference type="Proteomes" id="UP000054815">
    <property type="component" value="Unassembled WGS sequence"/>
</dbReference>
<protein>
    <submittedName>
        <fullName evidence="1">Uncharacterized protein</fullName>
    </submittedName>
</protein>
<evidence type="ECO:0000313" key="1">
    <source>
        <dbReference type="EMBL" id="KRX99982.1"/>
    </source>
</evidence>